<evidence type="ECO:0000256" key="7">
    <source>
        <dbReference type="ARBA" id="ARBA00023114"/>
    </source>
</evidence>
<evidence type="ECO:0000256" key="4">
    <source>
        <dbReference type="ARBA" id="ARBA00022452"/>
    </source>
</evidence>
<accession>A0ABV0FEX9</accession>
<proteinExistence type="inferred from homology"/>
<keyword evidence="3" id="KW-0813">Transport</keyword>
<dbReference type="Pfam" id="PF02264">
    <property type="entry name" value="LamB"/>
    <property type="match status" value="1"/>
</dbReference>
<protein>
    <submittedName>
        <fullName evidence="11">Carbohydrate porin</fullName>
    </submittedName>
</protein>
<evidence type="ECO:0000313" key="12">
    <source>
        <dbReference type="Proteomes" id="UP001455709"/>
    </source>
</evidence>
<keyword evidence="6" id="KW-0406">Ion transport</keyword>
<evidence type="ECO:0000256" key="9">
    <source>
        <dbReference type="ARBA" id="ARBA00023237"/>
    </source>
</evidence>
<dbReference type="PANTHER" id="PTHR38762:SF1">
    <property type="entry name" value="CRYPTIC OUTER MEMBRANE PORIN BGLH-RELATED"/>
    <property type="match status" value="1"/>
</dbReference>
<dbReference type="PANTHER" id="PTHR38762">
    <property type="entry name" value="CRYPTIC OUTER MEMBRANE PORIN BGLH-RELATED"/>
    <property type="match status" value="1"/>
</dbReference>
<dbReference type="Gene3D" id="2.40.170.10">
    <property type="entry name" value="Porin, LamB type"/>
    <property type="match status" value="1"/>
</dbReference>
<evidence type="ECO:0000256" key="2">
    <source>
        <dbReference type="ARBA" id="ARBA00007055"/>
    </source>
</evidence>
<feature type="signal peptide" evidence="10">
    <location>
        <begin position="1"/>
        <end position="23"/>
    </location>
</feature>
<feature type="chain" id="PRO_5046474393" evidence="10">
    <location>
        <begin position="24"/>
        <end position="427"/>
    </location>
</feature>
<evidence type="ECO:0000256" key="3">
    <source>
        <dbReference type="ARBA" id="ARBA00022448"/>
    </source>
</evidence>
<sequence length="427" mass="45688">MRTKTISWLCVLLPLGNALPAWADDAPAAAPAPQISAEQLSGAVKKALDDMGFQFDGYLRSGFYGSAGDNLPKGQYQLGGDLQHFRLGNEGDTYIEFGVGKKWTLGNGVSWGAYVMPTIYNGKTSASQVYGYISGLEFAPNLTLWAGQRYHRVQDIHILDNWLMQDGDNYGAGVDGIAVGKAKLNLSVSSSGSYANNNATPNNATPNNARRANFQLTGIETNPGGKLTLTGAAIGGDFAIGKPGAALGLLHNQKDFLAQGVNNSLFLQTSTGHASLSGQFYNLDSSGAAQAGARQNRIAEVVDWQRGRFGGQAVLGWQTTAPDNAAKYRDSTLGGRLSYGVAANVKLLTEIGLTRRNADDQPAQQLNKATLAVAFSPNTDFWTRPELRVYASHYNWNNAAAQANLTTFAANGRTHANTFGVQLEAWW</sequence>
<dbReference type="InterPro" id="IPR050286">
    <property type="entry name" value="G_neg_Bact_CarbUptk_Porin"/>
</dbReference>
<dbReference type="InterPro" id="IPR036998">
    <property type="entry name" value="Porin_LamB_sf"/>
</dbReference>
<evidence type="ECO:0000256" key="5">
    <source>
        <dbReference type="ARBA" id="ARBA00022692"/>
    </source>
</evidence>
<gene>
    <name evidence="11" type="ORF">ABGV49_16475</name>
</gene>
<dbReference type="InterPro" id="IPR003192">
    <property type="entry name" value="Porin_LamB"/>
</dbReference>
<organism evidence="11 12">
    <name type="scientific">Chromobacterium vaccinii</name>
    <dbReference type="NCBI Taxonomy" id="1108595"/>
    <lineage>
        <taxon>Bacteria</taxon>
        <taxon>Pseudomonadati</taxon>
        <taxon>Pseudomonadota</taxon>
        <taxon>Betaproteobacteria</taxon>
        <taxon>Neisseriales</taxon>
        <taxon>Chromobacteriaceae</taxon>
        <taxon>Chromobacterium</taxon>
    </lineage>
</organism>
<keyword evidence="9" id="KW-0998">Cell outer membrane</keyword>
<keyword evidence="7" id="KW-0626">Porin</keyword>
<keyword evidence="10" id="KW-0732">Signal</keyword>
<keyword evidence="8" id="KW-0472">Membrane</keyword>
<evidence type="ECO:0000256" key="10">
    <source>
        <dbReference type="SAM" id="SignalP"/>
    </source>
</evidence>
<comment type="caution">
    <text evidence="11">The sequence shown here is derived from an EMBL/GenBank/DDBJ whole genome shotgun (WGS) entry which is preliminary data.</text>
</comment>
<dbReference type="EMBL" id="JBDOJC010000001">
    <property type="protein sequence ID" value="MEO2218657.1"/>
    <property type="molecule type" value="Genomic_DNA"/>
</dbReference>
<name>A0ABV0FEX9_9NEIS</name>
<evidence type="ECO:0000313" key="11">
    <source>
        <dbReference type="EMBL" id="MEO2218657.1"/>
    </source>
</evidence>
<dbReference type="SUPFAM" id="SSF56935">
    <property type="entry name" value="Porins"/>
    <property type="match status" value="1"/>
</dbReference>
<keyword evidence="5" id="KW-0812">Transmembrane</keyword>
<comment type="similarity">
    <text evidence="2">Belongs to the porin LamB (TC 1.B.3) family.</text>
</comment>
<reference evidence="11 12" key="1">
    <citation type="submission" date="2024-05" db="EMBL/GenBank/DDBJ databases">
        <authorList>
            <person name="De Oliveira J.P."/>
            <person name="Noriler S.A."/>
            <person name="De Oliveira A.G."/>
            <person name="Sipoli D.S."/>
        </authorList>
    </citation>
    <scope>NUCLEOTIDE SEQUENCE [LARGE SCALE GENOMIC DNA]</scope>
    <source>
        <strain evidence="11 12">LABIM189</strain>
    </source>
</reference>
<dbReference type="RefSeq" id="WP_347371400.1">
    <property type="nucleotide sequence ID" value="NZ_JBDOJC010000001.1"/>
</dbReference>
<keyword evidence="12" id="KW-1185">Reference proteome</keyword>
<evidence type="ECO:0000256" key="1">
    <source>
        <dbReference type="ARBA" id="ARBA00004571"/>
    </source>
</evidence>
<comment type="subcellular location">
    <subcellularLocation>
        <location evidence="1">Cell outer membrane</location>
        <topology evidence="1">Multi-pass membrane protein</topology>
    </subcellularLocation>
</comment>
<evidence type="ECO:0000256" key="6">
    <source>
        <dbReference type="ARBA" id="ARBA00023065"/>
    </source>
</evidence>
<dbReference type="Proteomes" id="UP001455709">
    <property type="component" value="Unassembled WGS sequence"/>
</dbReference>
<evidence type="ECO:0000256" key="8">
    <source>
        <dbReference type="ARBA" id="ARBA00023136"/>
    </source>
</evidence>
<keyword evidence="4" id="KW-1134">Transmembrane beta strand</keyword>